<evidence type="ECO:0000259" key="10">
    <source>
        <dbReference type="PROSITE" id="PS50011"/>
    </source>
</evidence>
<dbReference type="GO" id="GO:0005524">
    <property type="term" value="F:ATP binding"/>
    <property type="evidence" value="ECO:0007669"/>
    <property type="project" value="InterPro"/>
</dbReference>
<name>A0A8H3IG45_9LECA</name>
<dbReference type="PROSITE" id="PS00109">
    <property type="entry name" value="PROTEIN_KINASE_TYR"/>
    <property type="match status" value="1"/>
</dbReference>
<evidence type="ECO:0000256" key="1">
    <source>
        <dbReference type="ARBA" id="ARBA00003747"/>
    </source>
</evidence>
<evidence type="ECO:0000256" key="4">
    <source>
        <dbReference type="ARBA" id="ARBA00013948"/>
    </source>
</evidence>
<accession>A0A8H3IG45</accession>
<evidence type="ECO:0000256" key="9">
    <source>
        <dbReference type="ARBA" id="ARBA00048679"/>
    </source>
</evidence>
<evidence type="ECO:0000256" key="8">
    <source>
        <dbReference type="ARBA" id="ARBA00047899"/>
    </source>
</evidence>
<keyword evidence="12" id="KW-1185">Reference proteome</keyword>
<dbReference type="Pfam" id="PF00069">
    <property type="entry name" value="Pkinase"/>
    <property type="match status" value="1"/>
</dbReference>
<dbReference type="Gene3D" id="1.10.510.10">
    <property type="entry name" value="Transferase(Phosphotransferase) domain 1"/>
    <property type="match status" value="1"/>
</dbReference>
<evidence type="ECO:0000256" key="7">
    <source>
        <dbReference type="ARBA" id="ARBA00033194"/>
    </source>
</evidence>
<evidence type="ECO:0000256" key="3">
    <source>
        <dbReference type="ARBA" id="ARBA00012513"/>
    </source>
</evidence>
<protein>
    <recommendedName>
        <fullName evidence="5">EKC/KEOPS complex subunit BUD32</fullName>
        <ecNumber evidence="3">2.7.11.1</ecNumber>
    </recommendedName>
    <alternativeName>
        <fullName evidence="6 7">Atypical Serine/threonine protein kinase BUD32</fullName>
    </alternativeName>
    <alternativeName>
        <fullName evidence="4">EKC/KEOPS complex subunit bud32</fullName>
    </alternativeName>
</protein>
<dbReference type="EMBL" id="CAJPDQ010000012">
    <property type="protein sequence ID" value="CAF9917393.1"/>
    <property type="molecule type" value="Genomic_DNA"/>
</dbReference>
<dbReference type="OrthoDB" id="5979581at2759"/>
<gene>
    <name evidence="11" type="ORF">GOMPHAMPRED_001240</name>
</gene>
<dbReference type="GO" id="GO:0005737">
    <property type="term" value="C:cytoplasm"/>
    <property type="evidence" value="ECO:0007669"/>
    <property type="project" value="TreeGrafter"/>
</dbReference>
<dbReference type="GO" id="GO:0005634">
    <property type="term" value="C:nucleus"/>
    <property type="evidence" value="ECO:0007669"/>
    <property type="project" value="TreeGrafter"/>
</dbReference>
<organism evidence="11 12">
    <name type="scientific">Gomphillus americanus</name>
    <dbReference type="NCBI Taxonomy" id="1940652"/>
    <lineage>
        <taxon>Eukaryota</taxon>
        <taxon>Fungi</taxon>
        <taxon>Dikarya</taxon>
        <taxon>Ascomycota</taxon>
        <taxon>Pezizomycotina</taxon>
        <taxon>Lecanoromycetes</taxon>
        <taxon>OSLEUM clade</taxon>
        <taxon>Ostropomycetidae</taxon>
        <taxon>Ostropales</taxon>
        <taxon>Graphidaceae</taxon>
        <taxon>Gomphilloideae</taxon>
        <taxon>Gomphillus</taxon>
    </lineage>
</organism>
<evidence type="ECO:0000256" key="6">
    <source>
        <dbReference type="ARBA" id="ARBA00030980"/>
    </source>
</evidence>
<dbReference type="PANTHER" id="PTHR44167">
    <property type="entry name" value="OVARIAN-SPECIFIC SERINE/THREONINE-PROTEIN KINASE LOK-RELATED"/>
    <property type="match status" value="1"/>
</dbReference>
<proteinExistence type="predicted"/>
<dbReference type="Proteomes" id="UP000664169">
    <property type="component" value="Unassembled WGS sequence"/>
</dbReference>
<sequence>MINTQHSYSFTDYMIKKPQVIPPMLNMSAMDRQEGWETTMQIMQIIPDNQTAKKLFTKCYEYTNSTGDDYHAKFMVKLPIAESVLDAEAVESDTDYESASAMDFEEQPYEGYYNISIAEESQRKMVRVGWNIGKGLTISGDKHRRVDILLAKPGDLLSKTLPGIICKLYLHDQLGILVVERPEKSKGDVKIKVDDSWESFTPGEERPLFRKSSWLRAGHCDYEFRYAVQPSEREQFLAQRDKIPKANNIAKEPSQSETKIQAMLPRLPPLRYIPGDPIWSNGRYVRLGTIARGAFGYVREGFRINSCQRIAIKELRLGKNHDCDLLTNELDVMDKLQLLRKPLLGLYEMHEKGIMHRDITLGNILILSYDPPEAVISDFGKATNSLKCWETTIGPIRTLAPEVWSTAIDGPYGNSVDVWAYGYAIAQILRCADTFAKITKKHHNDIWKQLDDHAQKYDEEADLIDLIKLMLTWDSRQRITAQLALNHRCWNKIDTEGPKRKVEDAEIELPEKQAKFSDPAEQNVDKNTQTFAETQPFGSQTQELIARGHASIRNNSGGR</sequence>
<dbReference type="InterPro" id="IPR008266">
    <property type="entry name" value="Tyr_kinase_AS"/>
</dbReference>
<comment type="subunit">
    <text evidence="2">Component of the EKC/KEOPS complex composed of at least BUD32, CGI121, GON7, KAE1 and PCC1; the whole complex dimerizes.</text>
</comment>
<comment type="catalytic activity">
    <reaction evidence="8">
        <text>L-threonyl-[protein] + ATP = O-phospho-L-threonyl-[protein] + ADP + H(+)</text>
        <dbReference type="Rhea" id="RHEA:46608"/>
        <dbReference type="Rhea" id="RHEA-COMP:11060"/>
        <dbReference type="Rhea" id="RHEA-COMP:11605"/>
        <dbReference type="ChEBI" id="CHEBI:15378"/>
        <dbReference type="ChEBI" id="CHEBI:30013"/>
        <dbReference type="ChEBI" id="CHEBI:30616"/>
        <dbReference type="ChEBI" id="CHEBI:61977"/>
        <dbReference type="ChEBI" id="CHEBI:456216"/>
        <dbReference type="EC" id="2.7.11.1"/>
    </reaction>
</comment>
<dbReference type="GO" id="GO:0004674">
    <property type="term" value="F:protein serine/threonine kinase activity"/>
    <property type="evidence" value="ECO:0007669"/>
    <property type="project" value="UniProtKB-EC"/>
</dbReference>
<dbReference type="InterPro" id="IPR011009">
    <property type="entry name" value="Kinase-like_dom_sf"/>
</dbReference>
<dbReference type="PROSITE" id="PS50011">
    <property type="entry name" value="PROTEIN_KINASE_DOM"/>
    <property type="match status" value="1"/>
</dbReference>
<dbReference type="GO" id="GO:0044773">
    <property type="term" value="P:mitotic DNA damage checkpoint signaling"/>
    <property type="evidence" value="ECO:0007669"/>
    <property type="project" value="TreeGrafter"/>
</dbReference>
<dbReference type="InterPro" id="IPR000719">
    <property type="entry name" value="Prot_kinase_dom"/>
</dbReference>
<evidence type="ECO:0000313" key="12">
    <source>
        <dbReference type="Proteomes" id="UP000664169"/>
    </source>
</evidence>
<comment type="function">
    <text evidence="1">Component of the EKC/KEOPS complex that is required for the formation of a threonylcarbamoyl group on adenosine at position 37 (t(6)A37) in tRNAs that read codons beginning with adenine. The complex is probably involved in the transfer of the threonylcarbamoyl moiety of threonylcarbamoyl-AMP (TC-AMP) to the N6 group of A37. BUD32 has ATPase activity in the context of the EKC/KEOPS complex and likely plays a supporting role to the catalytic subunit KAE1. The EKC/KEOPS complex also promotes both telomere uncapping and telomere elongation. The complex is required for efficient recruitment of transcriptional coactivators.</text>
</comment>
<comment type="caution">
    <text evidence="11">The sequence shown here is derived from an EMBL/GenBank/DDBJ whole genome shotgun (WGS) entry which is preliminary data.</text>
</comment>
<comment type="catalytic activity">
    <reaction evidence="9">
        <text>L-seryl-[protein] + ATP = O-phospho-L-seryl-[protein] + ADP + H(+)</text>
        <dbReference type="Rhea" id="RHEA:17989"/>
        <dbReference type="Rhea" id="RHEA-COMP:9863"/>
        <dbReference type="Rhea" id="RHEA-COMP:11604"/>
        <dbReference type="ChEBI" id="CHEBI:15378"/>
        <dbReference type="ChEBI" id="CHEBI:29999"/>
        <dbReference type="ChEBI" id="CHEBI:30616"/>
        <dbReference type="ChEBI" id="CHEBI:83421"/>
        <dbReference type="ChEBI" id="CHEBI:456216"/>
        <dbReference type="EC" id="2.7.11.1"/>
    </reaction>
</comment>
<evidence type="ECO:0000256" key="5">
    <source>
        <dbReference type="ARBA" id="ARBA00019973"/>
    </source>
</evidence>
<dbReference type="AlphaFoldDB" id="A0A8H3IG45"/>
<reference evidence="11" key="1">
    <citation type="submission" date="2021-03" db="EMBL/GenBank/DDBJ databases">
        <authorList>
            <person name="Tagirdzhanova G."/>
        </authorList>
    </citation>
    <scope>NUCLEOTIDE SEQUENCE</scope>
</reference>
<evidence type="ECO:0000313" key="11">
    <source>
        <dbReference type="EMBL" id="CAF9917393.1"/>
    </source>
</evidence>
<dbReference type="SUPFAM" id="SSF56112">
    <property type="entry name" value="Protein kinase-like (PK-like)"/>
    <property type="match status" value="1"/>
</dbReference>
<dbReference type="EC" id="2.7.11.1" evidence="3"/>
<dbReference type="PANTHER" id="PTHR44167:SF24">
    <property type="entry name" value="SERINE_THREONINE-PROTEIN KINASE CHK2"/>
    <property type="match status" value="1"/>
</dbReference>
<evidence type="ECO:0000256" key="2">
    <source>
        <dbReference type="ARBA" id="ARBA00011534"/>
    </source>
</evidence>
<feature type="domain" description="Protein kinase" evidence="10">
    <location>
        <begin position="209"/>
        <end position="490"/>
    </location>
</feature>